<name>A0A6N3GH82_EUBLI</name>
<evidence type="ECO:0000313" key="2">
    <source>
        <dbReference type="EMBL" id="VYU63774.1"/>
    </source>
</evidence>
<dbReference type="AlphaFoldDB" id="A0A6N3GH82"/>
<reference evidence="2" key="1">
    <citation type="submission" date="2019-11" db="EMBL/GenBank/DDBJ databases">
        <authorList>
            <person name="Feng L."/>
        </authorList>
    </citation>
    <scope>NUCLEOTIDE SEQUENCE</scope>
    <source>
        <strain evidence="2">ElimosumLFYP34</strain>
    </source>
</reference>
<gene>
    <name evidence="2" type="ORF">ELLFYP34_03925</name>
</gene>
<organism evidence="2">
    <name type="scientific">Eubacterium limosum</name>
    <dbReference type="NCBI Taxonomy" id="1736"/>
    <lineage>
        <taxon>Bacteria</taxon>
        <taxon>Bacillati</taxon>
        <taxon>Bacillota</taxon>
        <taxon>Clostridia</taxon>
        <taxon>Eubacteriales</taxon>
        <taxon>Eubacteriaceae</taxon>
        <taxon>Eubacterium</taxon>
    </lineage>
</organism>
<dbReference type="Pfam" id="PF20020">
    <property type="entry name" value="DUF6431"/>
    <property type="match status" value="1"/>
</dbReference>
<protein>
    <recommendedName>
        <fullName evidence="1">DUF6431 domain-containing protein</fullName>
    </recommendedName>
</protein>
<proteinExistence type="predicted"/>
<sequence>MLISKAQIMVRGETSGRDCEAGQLLKIVYEEMPDCPRCSAPMSVRDHFWRVVIGMDGVRRKIRPRRLVCTCETCALHTRPQRNLPQGVVPGRQYSAEVHQAIAEGRSDVPCAPNTIHRIYRWLLSLAVFVLSCGLFMPDCENVNEVAGRAQHPLERLRDKAGGGEQWFARVVERAAGRGGGLHWV</sequence>
<feature type="domain" description="DUF6431" evidence="1">
    <location>
        <begin position="35"/>
        <end position="122"/>
    </location>
</feature>
<dbReference type="InterPro" id="IPR045536">
    <property type="entry name" value="DUF6431"/>
</dbReference>
<accession>A0A6N3GH82</accession>
<evidence type="ECO:0000259" key="1">
    <source>
        <dbReference type="Pfam" id="PF20020"/>
    </source>
</evidence>
<dbReference type="EMBL" id="CACRTR010000016">
    <property type="protein sequence ID" value="VYU63774.1"/>
    <property type="molecule type" value="Genomic_DNA"/>
</dbReference>